<dbReference type="AlphaFoldDB" id="A0AAE4BP81"/>
<keyword evidence="5" id="KW-1003">Cell membrane</keyword>
<dbReference type="Proteomes" id="UP001185092">
    <property type="component" value="Unassembled WGS sequence"/>
</dbReference>
<dbReference type="PRINTS" id="PR01840">
    <property type="entry name" value="TATCFAMILY"/>
</dbReference>
<comment type="subunit">
    <text evidence="5">Forms a complex with TatA.</text>
</comment>
<dbReference type="InterPro" id="IPR002033">
    <property type="entry name" value="TatC"/>
</dbReference>
<dbReference type="NCBIfam" id="TIGR00945">
    <property type="entry name" value="tatC"/>
    <property type="match status" value="1"/>
</dbReference>
<dbReference type="GO" id="GO:0043953">
    <property type="term" value="P:protein transport by the Tat complex"/>
    <property type="evidence" value="ECO:0007669"/>
    <property type="project" value="UniProtKB-UniRule"/>
</dbReference>
<dbReference type="EMBL" id="JAVDQD010000001">
    <property type="protein sequence ID" value="MDR6237684.1"/>
    <property type="molecule type" value="Genomic_DNA"/>
</dbReference>
<evidence type="ECO:0000256" key="1">
    <source>
        <dbReference type="ARBA" id="ARBA00004141"/>
    </source>
</evidence>
<evidence type="ECO:0000313" key="7">
    <source>
        <dbReference type="Proteomes" id="UP001185092"/>
    </source>
</evidence>
<keyword evidence="5" id="KW-0811">Translocation</keyword>
<dbReference type="GO" id="GO:0033281">
    <property type="term" value="C:TAT protein transport complex"/>
    <property type="evidence" value="ECO:0007669"/>
    <property type="project" value="UniProtKB-UniRule"/>
</dbReference>
<evidence type="ECO:0000313" key="6">
    <source>
        <dbReference type="EMBL" id="MDR6237684.1"/>
    </source>
</evidence>
<keyword evidence="4 5" id="KW-0472">Membrane</keyword>
<organism evidence="6 7">
    <name type="scientific">Aureibacter tunicatorum</name>
    <dbReference type="NCBI Taxonomy" id="866807"/>
    <lineage>
        <taxon>Bacteria</taxon>
        <taxon>Pseudomonadati</taxon>
        <taxon>Bacteroidota</taxon>
        <taxon>Cytophagia</taxon>
        <taxon>Cytophagales</taxon>
        <taxon>Persicobacteraceae</taxon>
        <taxon>Aureibacter</taxon>
    </lineage>
</organism>
<dbReference type="HAMAP" id="MF_00902">
    <property type="entry name" value="TatC"/>
    <property type="match status" value="1"/>
</dbReference>
<keyword evidence="3 5" id="KW-1133">Transmembrane helix</keyword>
<keyword evidence="7" id="KW-1185">Reference proteome</keyword>
<comment type="similarity">
    <text evidence="5">Belongs to the TatC family.</text>
</comment>
<protein>
    <recommendedName>
        <fullName evidence="5">Sec-independent protein translocase protein TatC</fullName>
    </recommendedName>
</protein>
<dbReference type="PANTHER" id="PTHR30371:SF0">
    <property type="entry name" value="SEC-INDEPENDENT PROTEIN TRANSLOCASE PROTEIN TATC, CHLOROPLASTIC-RELATED"/>
    <property type="match status" value="1"/>
</dbReference>
<comment type="caution">
    <text evidence="6">The sequence shown here is derived from an EMBL/GenBank/DDBJ whole genome shotgun (WGS) entry which is preliminary data.</text>
</comment>
<keyword evidence="5" id="KW-0813">Transport</keyword>
<dbReference type="PANTHER" id="PTHR30371">
    <property type="entry name" value="SEC-INDEPENDENT PROTEIN TRANSLOCASE PROTEIN TATC"/>
    <property type="match status" value="1"/>
</dbReference>
<feature type="transmembrane region" description="Helical" evidence="5">
    <location>
        <begin position="171"/>
        <end position="197"/>
    </location>
</feature>
<evidence type="ECO:0000256" key="5">
    <source>
        <dbReference type="HAMAP-Rule" id="MF_00902"/>
    </source>
</evidence>
<comment type="caution">
    <text evidence="5">Lacks conserved residue(s) required for the propagation of feature annotation.</text>
</comment>
<keyword evidence="2 5" id="KW-0812">Transmembrane</keyword>
<keyword evidence="5" id="KW-0653">Protein transport</keyword>
<accession>A0AAE4BP81</accession>
<evidence type="ECO:0000256" key="4">
    <source>
        <dbReference type="ARBA" id="ARBA00023136"/>
    </source>
</evidence>
<dbReference type="RefSeq" id="WP_374709113.1">
    <property type="nucleotide sequence ID" value="NZ_AP025305.1"/>
</dbReference>
<gene>
    <name evidence="5" type="primary">tatC</name>
    <name evidence="6" type="ORF">HNQ88_000660</name>
</gene>
<feature type="transmembrane region" description="Helical" evidence="5">
    <location>
        <begin position="21"/>
        <end position="39"/>
    </location>
</feature>
<evidence type="ECO:0000256" key="2">
    <source>
        <dbReference type="ARBA" id="ARBA00022692"/>
    </source>
</evidence>
<feature type="transmembrane region" description="Helical" evidence="5">
    <location>
        <begin position="127"/>
        <end position="146"/>
    </location>
</feature>
<comment type="subcellular location">
    <subcellularLocation>
        <location evidence="5">Cell membrane</location>
        <topology evidence="5">Multi-pass membrane protein</topology>
    </subcellularLocation>
    <subcellularLocation>
        <location evidence="1">Membrane</location>
        <topology evidence="1">Multi-pass membrane protein</topology>
    </subcellularLocation>
</comment>
<feature type="transmembrane region" description="Helical" evidence="5">
    <location>
        <begin position="85"/>
        <end position="106"/>
    </location>
</feature>
<comment type="function">
    <text evidence="5">Part of the twin-arginine translocation (Tat) system that transports large folded proteins containing a characteristic twin-arginine motif in their signal peptide across membranes.</text>
</comment>
<sequence length="281" mass="32518">MTAYNEKEMSFVDHLEELRWHIIRALVSIVVFSLVAFLAKDFVFNKVIFAPGETDFWTYQFLCKIGYCIEDLPFRVINRHPTGQFTMHIMSSLVIGMIMAFPYAFWEIWRFISPGLYETERRASKGAVFFVSFLFLLGVFFGYYIVTPLSLNFLSNYQVDPSIKNEFDLTAYVSTMIMMVLSCAIMFQLPVVIFFLSKAGLVSPAFLKHFRKHAFIVILIISAIITPPDIISQVLIAMPLMLLYEVSIVLCHWVTKKKVKEELMVNSDDDEYDVKPLDQVE</sequence>
<reference evidence="6" key="1">
    <citation type="submission" date="2023-07" db="EMBL/GenBank/DDBJ databases">
        <title>Genomic Encyclopedia of Type Strains, Phase IV (KMG-IV): sequencing the most valuable type-strain genomes for metagenomic binning, comparative biology and taxonomic classification.</title>
        <authorList>
            <person name="Goeker M."/>
        </authorList>
    </citation>
    <scope>NUCLEOTIDE SEQUENCE</scope>
    <source>
        <strain evidence="6">DSM 26174</strain>
    </source>
</reference>
<proteinExistence type="inferred from homology"/>
<dbReference type="GO" id="GO:0009977">
    <property type="term" value="F:proton motive force dependent protein transmembrane transporter activity"/>
    <property type="evidence" value="ECO:0007669"/>
    <property type="project" value="TreeGrafter"/>
</dbReference>
<dbReference type="Pfam" id="PF00902">
    <property type="entry name" value="TatC"/>
    <property type="match status" value="1"/>
</dbReference>
<evidence type="ECO:0000256" key="3">
    <source>
        <dbReference type="ARBA" id="ARBA00022989"/>
    </source>
</evidence>
<dbReference type="GO" id="GO:0065002">
    <property type="term" value="P:intracellular protein transmembrane transport"/>
    <property type="evidence" value="ECO:0007669"/>
    <property type="project" value="TreeGrafter"/>
</dbReference>
<name>A0AAE4BP81_9BACT</name>